<dbReference type="PANTHER" id="PTHR24198">
    <property type="entry name" value="ANKYRIN REPEAT AND PROTEIN KINASE DOMAIN-CONTAINING PROTEIN"/>
    <property type="match status" value="1"/>
</dbReference>
<protein>
    <recommendedName>
        <fullName evidence="4">Ankyrin repeat protein</fullName>
    </recommendedName>
</protein>
<reference evidence="2" key="1">
    <citation type="submission" date="2021-02" db="EMBL/GenBank/DDBJ databases">
        <authorList>
            <person name="Palmer J.M."/>
        </authorList>
    </citation>
    <scope>NUCLEOTIDE SEQUENCE</scope>
    <source>
        <strain evidence="2">SCRP23</strain>
    </source>
</reference>
<dbReference type="SMART" id="SM00248">
    <property type="entry name" value="ANK"/>
    <property type="match status" value="5"/>
</dbReference>
<dbReference type="EMBL" id="JAGDFL010000193">
    <property type="protein sequence ID" value="KAG7395689.1"/>
    <property type="molecule type" value="Genomic_DNA"/>
</dbReference>
<comment type="caution">
    <text evidence="2">The sequence shown here is derived from an EMBL/GenBank/DDBJ whole genome shotgun (WGS) entry which is preliminary data.</text>
</comment>
<keyword evidence="1" id="KW-0040">ANK repeat</keyword>
<dbReference type="Pfam" id="PF12796">
    <property type="entry name" value="Ank_2"/>
    <property type="match status" value="2"/>
</dbReference>
<accession>A0A8T1WV44</accession>
<dbReference type="InterPro" id="IPR002110">
    <property type="entry name" value="Ankyrin_rpt"/>
</dbReference>
<dbReference type="AlphaFoldDB" id="A0A8T1WV44"/>
<evidence type="ECO:0000313" key="3">
    <source>
        <dbReference type="Proteomes" id="UP000693981"/>
    </source>
</evidence>
<dbReference type="Proteomes" id="UP000693981">
    <property type="component" value="Unassembled WGS sequence"/>
</dbReference>
<dbReference type="PROSITE" id="PS50297">
    <property type="entry name" value="ANK_REP_REGION"/>
    <property type="match status" value="3"/>
</dbReference>
<organism evidence="2 3">
    <name type="scientific">Phytophthora boehmeriae</name>
    <dbReference type="NCBI Taxonomy" id="109152"/>
    <lineage>
        <taxon>Eukaryota</taxon>
        <taxon>Sar</taxon>
        <taxon>Stramenopiles</taxon>
        <taxon>Oomycota</taxon>
        <taxon>Peronosporomycetes</taxon>
        <taxon>Peronosporales</taxon>
        <taxon>Peronosporaceae</taxon>
        <taxon>Phytophthora</taxon>
    </lineage>
</organism>
<feature type="repeat" description="ANK" evidence="1">
    <location>
        <begin position="377"/>
        <end position="409"/>
    </location>
</feature>
<feature type="repeat" description="ANK" evidence="1">
    <location>
        <begin position="244"/>
        <end position="276"/>
    </location>
</feature>
<feature type="repeat" description="ANK" evidence="1">
    <location>
        <begin position="277"/>
        <end position="309"/>
    </location>
</feature>
<gene>
    <name evidence="2" type="ORF">PHYBOEH_003328</name>
</gene>
<evidence type="ECO:0000256" key="1">
    <source>
        <dbReference type="PROSITE-ProRule" id="PRU00023"/>
    </source>
</evidence>
<dbReference type="OrthoDB" id="46760at2759"/>
<proteinExistence type="predicted"/>
<name>A0A8T1WV44_9STRA</name>
<sequence>MSEFSTPAEVMKVGIDPIATTSPQIPTPFEDAAYHAEFVAIVESAEFNNKRWCQFLLKYYKHNDKVHAERIFYRTRPIATVAELRSWVADFIGENAANKLPGEEKEELVDQIMICELGVFLTLRQSKERQLDEPLLGYFLNQAANLTLGSGKSRDLCELVDRVIMTEACGKTDDLFGQKRFLVEHKEFSGDFGFSWGFGCTVKEQKDRRDEIAQTVKNMLHKRDELEFWHPRYADSELEARDVRDVTALQIVCAAGHVDATRVLLENGALVNYEHYSGESPLMLAAGKGCAPVVKLLLEKGANANLADNEMLMTPLMFGAQSGQADVIKEFVNNKVQLETRGSNGVTALHIACAEGHVAAAQVLLDGGAKTDPQDDSGNTPLMVAAGRGHSPVVKVLLETGANVNLANNALDPPLLIIAT</sequence>
<dbReference type="PANTHER" id="PTHR24198:SF165">
    <property type="entry name" value="ANKYRIN REPEAT-CONTAINING PROTEIN-RELATED"/>
    <property type="match status" value="1"/>
</dbReference>
<evidence type="ECO:0008006" key="4">
    <source>
        <dbReference type="Google" id="ProtNLM"/>
    </source>
</evidence>
<feature type="repeat" description="ANK" evidence="1">
    <location>
        <begin position="344"/>
        <end position="376"/>
    </location>
</feature>
<evidence type="ECO:0000313" key="2">
    <source>
        <dbReference type="EMBL" id="KAG7395689.1"/>
    </source>
</evidence>
<keyword evidence="3" id="KW-1185">Reference proteome</keyword>
<dbReference type="PROSITE" id="PS50088">
    <property type="entry name" value="ANK_REPEAT"/>
    <property type="match status" value="4"/>
</dbReference>